<dbReference type="Proteomes" id="UP000240322">
    <property type="component" value="Unassembled WGS sequence"/>
</dbReference>
<dbReference type="AlphaFoldDB" id="A0A2R6A6Z7"/>
<protein>
    <recommendedName>
        <fullName evidence="3">ArsR family transcriptional regulator</fullName>
    </recommendedName>
</protein>
<name>A0A2R6A6Z7_9ARCH</name>
<evidence type="ECO:0008006" key="3">
    <source>
        <dbReference type="Google" id="ProtNLM"/>
    </source>
</evidence>
<sequence length="69" mass="8042">MSHSRIHLVFLSEKRVRVLEYIASAGQREGRRRSEILARFPGSDYDLNLLVREGYVEKHYVVVTPPWAS</sequence>
<gene>
    <name evidence="1" type="ORF">B9Q03_14515</name>
</gene>
<organism evidence="1 2">
    <name type="scientific">Candidatus Marsarchaeota G2 archaeon OSP_D</name>
    <dbReference type="NCBI Taxonomy" id="1978157"/>
    <lineage>
        <taxon>Archaea</taxon>
        <taxon>Candidatus Marsarchaeota</taxon>
        <taxon>Candidatus Marsarchaeota group 2</taxon>
    </lineage>
</organism>
<accession>A0A2R6A6Z7</accession>
<proteinExistence type="predicted"/>
<reference evidence="1 2" key="1">
    <citation type="submission" date="2017-04" db="EMBL/GenBank/DDBJ databases">
        <title>Novel microbial lineages endemic to geothermal iron-oxide mats fill important gaps in the evolutionary history of Archaea.</title>
        <authorList>
            <person name="Jay Z.J."/>
            <person name="Beam J.P."/>
            <person name="Dlakic M."/>
            <person name="Rusch D.B."/>
            <person name="Kozubal M.A."/>
            <person name="Inskeep W.P."/>
        </authorList>
    </citation>
    <scope>NUCLEOTIDE SEQUENCE [LARGE SCALE GENOMIC DNA]</scope>
    <source>
        <strain evidence="1">OSP_D</strain>
    </source>
</reference>
<comment type="caution">
    <text evidence="1">The sequence shown here is derived from an EMBL/GenBank/DDBJ whole genome shotgun (WGS) entry which is preliminary data.</text>
</comment>
<evidence type="ECO:0000313" key="2">
    <source>
        <dbReference type="Proteomes" id="UP000240322"/>
    </source>
</evidence>
<evidence type="ECO:0000313" key="1">
    <source>
        <dbReference type="EMBL" id="PSN82176.1"/>
    </source>
</evidence>
<dbReference type="EMBL" id="NEXE01000382">
    <property type="protein sequence ID" value="PSN82176.1"/>
    <property type="molecule type" value="Genomic_DNA"/>
</dbReference>
<feature type="non-terminal residue" evidence="1">
    <location>
        <position position="69"/>
    </location>
</feature>